<evidence type="ECO:0000256" key="11">
    <source>
        <dbReference type="ARBA" id="ARBA00022723"/>
    </source>
</evidence>
<dbReference type="PANTHER" id="PTHR12553:SF49">
    <property type="entry name" value="ZINC PHOSPHODIESTERASE ELAC PROTEIN 2"/>
    <property type="match status" value="1"/>
</dbReference>
<evidence type="ECO:0000313" key="25">
    <source>
        <dbReference type="EMBL" id="GFO38064.1"/>
    </source>
</evidence>
<dbReference type="EMBL" id="BLXT01007309">
    <property type="protein sequence ID" value="GFO38064.1"/>
    <property type="molecule type" value="Genomic_DNA"/>
</dbReference>
<evidence type="ECO:0000256" key="22">
    <source>
        <dbReference type="ARBA" id="ARBA00046098"/>
    </source>
</evidence>
<keyword evidence="17" id="KW-0539">Nucleus</keyword>
<evidence type="ECO:0000256" key="10">
    <source>
        <dbReference type="ARBA" id="ARBA00022722"/>
    </source>
</evidence>
<dbReference type="AlphaFoldDB" id="A0AAV4D1G3"/>
<dbReference type="Pfam" id="PF12706">
    <property type="entry name" value="Lactamase_B_2"/>
    <property type="match status" value="1"/>
</dbReference>
<dbReference type="InterPro" id="IPR047151">
    <property type="entry name" value="RNZ2-like"/>
</dbReference>
<dbReference type="GO" id="GO:1990180">
    <property type="term" value="P:mitochondrial tRNA 3'-end processing"/>
    <property type="evidence" value="ECO:0007669"/>
    <property type="project" value="TreeGrafter"/>
</dbReference>
<evidence type="ECO:0000256" key="13">
    <source>
        <dbReference type="ARBA" id="ARBA00022801"/>
    </source>
</evidence>
<name>A0AAV4D1G3_9GAST</name>
<evidence type="ECO:0000256" key="6">
    <source>
        <dbReference type="ARBA" id="ARBA00012477"/>
    </source>
</evidence>
<proteinExistence type="inferred from homology"/>
<dbReference type="FunFam" id="3.60.15.10:FF:000014">
    <property type="entry name" value="Zinc phosphodiesterase ELAC protein 2"/>
    <property type="match status" value="1"/>
</dbReference>
<evidence type="ECO:0000256" key="17">
    <source>
        <dbReference type="ARBA" id="ARBA00023242"/>
    </source>
</evidence>
<keyword evidence="13" id="KW-0378">Hydrolase</keyword>
<keyword evidence="9" id="KW-0819">tRNA processing</keyword>
<sequence>FSNKTNHLVLNRSAEEADLIRVRIHQAMLNLVSQEIFPCLPDTIDSAQPSETNSTGERKTFLACSGMHYVYRGKDLGFQFSPDEFDYAETQKACMDIHGLREELEALKQSQPFPAAPDCDKQKQLEVPDSVQDEHKMEPEDSHPTYPNVVFLGTGSSEPNKIRNQSCIVVQLSKDAVIILDCGEDSYGQLHRFYGKQKTLEMLRKVKAIFVSHMHGDHHLGLFSLLKERAKAFAVVDAPFTPVLLMAPIQMRRWLKFYHQELESVTHLLRFVKHQKNMKEFDDKFNLSLATFEDVKQDLQLNEYRPVEVVHCRNAFGLVFTHENGYKVVYSGDTRPCESLVEAGADCDLLIHEATHEDALIAHAKASKHSTFSEAMDVGTRMKAKHVILTHFSQRYPHMVPFFDMDLPHNVGIAFDNMQVCPKTLASLPRLISPLTVLFTDKLQHLEIKRIKRTREQAENEEYEAKSQENR</sequence>
<keyword evidence="10" id="KW-0540">Nuclease</keyword>
<comment type="catalytic activity">
    <reaction evidence="1">
        <text>Endonucleolytic cleavage of RNA, removing extra 3' nucleotides from tRNA precursor, generating 3' termini of tRNAs. A 3'-hydroxy group is left at the tRNA terminus and a 5'-phosphoryl group is left at the trailer molecule.</text>
        <dbReference type="EC" id="3.1.26.11"/>
    </reaction>
</comment>
<dbReference type="EC" id="3.1.26.11" evidence="6"/>
<evidence type="ECO:0000256" key="1">
    <source>
        <dbReference type="ARBA" id="ARBA00000402"/>
    </source>
</evidence>
<comment type="subunit">
    <text evidence="23">Homodimer. Interacts with PTCD1.</text>
</comment>
<evidence type="ECO:0000256" key="5">
    <source>
        <dbReference type="ARBA" id="ARBA00007823"/>
    </source>
</evidence>
<dbReference type="InterPro" id="IPR036866">
    <property type="entry name" value="RibonucZ/Hydroxyglut_hydro"/>
</dbReference>
<protein>
    <recommendedName>
        <fullName evidence="7">Zinc phosphodiesterase ELAC protein 2</fullName>
        <ecNumber evidence="6">3.1.26.11</ecNumber>
    </recommendedName>
    <alternativeName>
        <fullName evidence="21">ElaC homolog protein 2</fullName>
    </alternativeName>
    <alternativeName>
        <fullName evidence="19">Ribonuclease Z 2</fullName>
    </alternativeName>
    <alternativeName>
        <fullName evidence="20">tRNA 3 endonuclease 2</fullName>
    </alternativeName>
    <alternativeName>
        <fullName evidence="18">tRNase Z 2</fullName>
    </alternativeName>
</protein>
<feature type="non-terminal residue" evidence="25">
    <location>
        <position position="1"/>
    </location>
</feature>
<evidence type="ECO:0000256" key="12">
    <source>
        <dbReference type="ARBA" id="ARBA00022759"/>
    </source>
</evidence>
<keyword evidence="12" id="KW-0255">Endonuclease</keyword>
<evidence type="ECO:0000256" key="2">
    <source>
        <dbReference type="ARBA" id="ARBA00001947"/>
    </source>
</evidence>
<evidence type="ECO:0000256" key="8">
    <source>
        <dbReference type="ARBA" id="ARBA00022553"/>
    </source>
</evidence>
<evidence type="ECO:0000256" key="21">
    <source>
        <dbReference type="ARBA" id="ARBA00032616"/>
    </source>
</evidence>
<dbReference type="SMART" id="SM00849">
    <property type="entry name" value="Lactamase_B"/>
    <property type="match status" value="1"/>
</dbReference>
<dbReference type="GO" id="GO:0042645">
    <property type="term" value="C:mitochondrial nucleoid"/>
    <property type="evidence" value="ECO:0007669"/>
    <property type="project" value="UniProtKB-ARBA"/>
</dbReference>
<accession>A0AAV4D1G3</accession>
<evidence type="ECO:0000256" key="14">
    <source>
        <dbReference type="ARBA" id="ARBA00022833"/>
    </source>
</evidence>
<comment type="caution">
    <text evidence="25">The sequence shown here is derived from an EMBL/GenBank/DDBJ whole genome shotgun (WGS) entry which is preliminary data.</text>
</comment>
<evidence type="ECO:0000256" key="4">
    <source>
        <dbReference type="ARBA" id="ARBA00004305"/>
    </source>
</evidence>
<dbReference type="InterPro" id="IPR001279">
    <property type="entry name" value="Metallo-B-lactamas"/>
</dbReference>
<dbReference type="GO" id="GO:0046872">
    <property type="term" value="F:metal ion binding"/>
    <property type="evidence" value="ECO:0007669"/>
    <property type="project" value="UniProtKB-KW"/>
</dbReference>
<evidence type="ECO:0000256" key="20">
    <source>
        <dbReference type="ARBA" id="ARBA00032104"/>
    </source>
</evidence>
<organism evidence="25 26">
    <name type="scientific">Plakobranchus ocellatus</name>
    <dbReference type="NCBI Taxonomy" id="259542"/>
    <lineage>
        <taxon>Eukaryota</taxon>
        <taxon>Metazoa</taxon>
        <taxon>Spiralia</taxon>
        <taxon>Lophotrochozoa</taxon>
        <taxon>Mollusca</taxon>
        <taxon>Gastropoda</taxon>
        <taxon>Heterobranchia</taxon>
        <taxon>Euthyneura</taxon>
        <taxon>Panpulmonata</taxon>
        <taxon>Sacoglossa</taxon>
        <taxon>Placobranchoidea</taxon>
        <taxon>Plakobranchidae</taxon>
        <taxon>Plakobranchus</taxon>
    </lineage>
</organism>
<comment type="function">
    <text evidence="22">Zinc phosphodiesterase, which displays mitochondrial tRNA 3'-processing endonuclease activity. Involved in tRNA maturation, by removing a 3'-trailer from precursor tRNA. Associates with mitochondrial DNA complexes at the nucleoids to initiate RNA processing and ribosome assembly.</text>
</comment>
<feature type="domain" description="Metallo-beta-lactamase" evidence="24">
    <location>
        <begin position="164"/>
        <end position="363"/>
    </location>
</feature>
<keyword evidence="14" id="KW-0862">Zinc</keyword>
<evidence type="ECO:0000256" key="23">
    <source>
        <dbReference type="ARBA" id="ARBA00047136"/>
    </source>
</evidence>
<comment type="subcellular location">
    <subcellularLocation>
        <location evidence="4">Mitochondrion matrix</location>
    </subcellularLocation>
    <subcellularLocation>
        <location evidence="3">Nucleus</location>
    </subcellularLocation>
</comment>
<dbReference type="Gene3D" id="3.60.15.10">
    <property type="entry name" value="Ribonuclease Z/Hydroxyacylglutathione hydrolase-like"/>
    <property type="match status" value="1"/>
</dbReference>
<keyword evidence="26" id="KW-1185">Reference proteome</keyword>
<evidence type="ECO:0000259" key="24">
    <source>
        <dbReference type="SMART" id="SM00849"/>
    </source>
</evidence>
<dbReference type="SUPFAM" id="SSF56281">
    <property type="entry name" value="Metallo-hydrolase/oxidoreductase"/>
    <property type="match status" value="1"/>
</dbReference>
<dbReference type="Proteomes" id="UP000735302">
    <property type="component" value="Unassembled WGS sequence"/>
</dbReference>
<dbReference type="GO" id="GO:0042781">
    <property type="term" value="F:3'-tRNA processing endoribonuclease activity"/>
    <property type="evidence" value="ECO:0007669"/>
    <property type="project" value="UniProtKB-EC"/>
</dbReference>
<evidence type="ECO:0000313" key="26">
    <source>
        <dbReference type="Proteomes" id="UP000735302"/>
    </source>
</evidence>
<evidence type="ECO:0000256" key="15">
    <source>
        <dbReference type="ARBA" id="ARBA00022946"/>
    </source>
</evidence>
<dbReference type="PANTHER" id="PTHR12553">
    <property type="entry name" value="ZINC PHOSPHODIESTERASE ELAC PROTEIN 2"/>
    <property type="match status" value="1"/>
</dbReference>
<gene>
    <name evidence="25" type="ORF">PoB_006456900</name>
</gene>
<keyword evidence="16" id="KW-0496">Mitochondrion</keyword>
<reference evidence="25 26" key="1">
    <citation type="journal article" date="2021" name="Elife">
        <title>Chloroplast acquisition without the gene transfer in kleptoplastic sea slugs, Plakobranchus ocellatus.</title>
        <authorList>
            <person name="Maeda T."/>
            <person name="Takahashi S."/>
            <person name="Yoshida T."/>
            <person name="Shimamura S."/>
            <person name="Takaki Y."/>
            <person name="Nagai Y."/>
            <person name="Toyoda A."/>
            <person name="Suzuki Y."/>
            <person name="Arimoto A."/>
            <person name="Ishii H."/>
            <person name="Satoh N."/>
            <person name="Nishiyama T."/>
            <person name="Hasebe M."/>
            <person name="Maruyama T."/>
            <person name="Minagawa J."/>
            <person name="Obokata J."/>
            <person name="Shigenobu S."/>
        </authorList>
    </citation>
    <scope>NUCLEOTIDE SEQUENCE [LARGE SCALE GENOMIC DNA]</scope>
</reference>
<evidence type="ECO:0000256" key="19">
    <source>
        <dbReference type="ARBA" id="ARBA00030729"/>
    </source>
</evidence>
<keyword evidence="8" id="KW-0597">Phosphoprotein</keyword>
<keyword evidence="11" id="KW-0479">Metal-binding</keyword>
<evidence type="ECO:0000256" key="9">
    <source>
        <dbReference type="ARBA" id="ARBA00022694"/>
    </source>
</evidence>
<comment type="similarity">
    <text evidence="5">Belongs to the RNase Z family.</text>
</comment>
<comment type="cofactor">
    <cofactor evidence="2">
        <name>Zn(2+)</name>
        <dbReference type="ChEBI" id="CHEBI:29105"/>
    </cofactor>
</comment>
<evidence type="ECO:0000256" key="7">
    <source>
        <dbReference type="ARBA" id="ARBA00013357"/>
    </source>
</evidence>
<keyword evidence="15" id="KW-0809">Transit peptide</keyword>
<evidence type="ECO:0000256" key="18">
    <source>
        <dbReference type="ARBA" id="ARBA00030689"/>
    </source>
</evidence>
<evidence type="ECO:0000256" key="16">
    <source>
        <dbReference type="ARBA" id="ARBA00023128"/>
    </source>
</evidence>
<dbReference type="CDD" id="cd07718">
    <property type="entry name" value="RNaseZ_ELAC1_ELAC2-C-term-like_MBL-fold"/>
    <property type="match status" value="1"/>
</dbReference>
<dbReference type="GO" id="GO:0005634">
    <property type="term" value="C:nucleus"/>
    <property type="evidence" value="ECO:0007669"/>
    <property type="project" value="UniProtKB-SubCell"/>
</dbReference>
<evidence type="ECO:0000256" key="3">
    <source>
        <dbReference type="ARBA" id="ARBA00004123"/>
    </source>
</evidence>